<keyword evidence="9" id="KW-1133">Transmembrane helix</keyword>
<comment type="cofactor">
    <cofactor evidence="7">
        <name>(6R)-5,10-methylene-5,6,7,8-tetrahydrofolate</name>
        <dbReference type="ChEBI" id="CHEBI:15636"/>
    </cofactor>
    <text evidence="7">Binds 1 5,10-methenyltetrahydrofolate (MTHF) per subunit.</text>
</comment>
<feature type="site" description="Electron transfer via tryptophanyl radical" evidence="6">
    <location>
        <position position="435"/>
    </location>
</feature>
<dbReference type="PANTHER" id="PTHR11455:SF22">
    <property type="entry name" value="CRYPTOCHROME DASH"/>
    <property type="match status" value="1"/>
</dbReference>
<keyword evidence="9" id="KW-0472">Membrane</keyword>
<evidence type="ECO:0000256" key="2">
    <source>
        <dbReference type="ARBA" id="ARBA00022630"/>
    </source>
</evidence>
<dbReference type="Gene3D" id="1.25.40.80">
    <property type="match status" value="1"/>
</dbReference>
<protein>
    <recommendedName>
        <fullName evidence="7">Cryptochrome DASH</fullName>
    </recommendedName>
</protein>
<comment type="function">
    <text evidence="7">May have a photoreceptor function.</text>
</comment>
<feature type="site" description="Electron transfer via tryptophanyl radical" evidence="6">
    <location>
        <position position="359"/>
    </location>
</feature>
<reference evidence="11 12" key="1">
    <citation type="submission" date="2019-01" db="EMBL/GenBank/DDBJ databases">
        <title>Nuclear Genome Assembly of the Microalgal Biofuel strain Nannochloropsis salina CCMP1776.</title>
        <authorList>
            <person name="Hovde B."/>
        </authorList>
    </citation>
    <scope>NUCLEOTIDE SEQUENCE [LARGE SCALE GENOMIC DNA]</scope>
    <source>
        <strain evidence="11 12">CCMP1776</strain>
    </source>
</reference>
<dbReference type="PRINTS" id="PR00147">
    <property type="entry name" value="DNAPHOTLYASE"/>
</dbReference>
<feature type="region of interest" description="Disordered" evidence="8">
    <location>
        <begin position="517"/>
        <end position="558"/>
    </location>
</feature>
<dbReference type="GO" id="GO:0003677">
    <property type="term" value="F:DNA binding"/>
    <property type="evidence" value="ECO:0007669"/>
    <property type="project" value="TreeGrafter"/>
</dbReference>
<feature type="region of interest" description="Disordered" evidence="8">
    <location>
        <begin position="189"/>
        <end position="212"/>
    </location>
</feature>
<dbReference type="Pfam" id="PF03441">
    <property type="entry name" value="FAD_binding_7"/>
    <property type="match status" value="1"/>
</dbReference>
<feature type="compositionally biased region" description="Low complexity" evidence="8">
    <location>
        <begin position="542"/>
        <end position="555"/>
    </location>
</feature>
<keyword evidence="4 7" id="KW-0157">Chromophore</keyword>
<feature type="compositionally biased region" description="Polar residues" evidence="8">
    <location>
        <begin position="528"/>
        <end position="541"/>
    </location>
</feature>
<feature type="compositionally biased region" description="Pro residues" evidence="8">
    <location>
        <begin position="191"/>
        <end position="201"/>
    </location>
</feature>
<evidence type="ECO:0000256" key="7">
    <source>
        <dbReference type="RuleBase" id="RU367151"/>
    </source>
</evidence>
<keyword evidence="9" id="KW-0812">Transmembrane</keyword>
<keyword evidence="3 5" id="KW-0274">FAD</keyword>
<evidence type="ECO:0000256" key="5">
    <source>
        <dbReference type="PIRSR" id="PIRSR602081-1"/>
    </source>
</evidence>
<evidence type="ECO:0000313" key="12">
    <source>
        <dbReference type="Proteomes" id="UP000355283"/>
    </source>
</evidence>
<feature type="binding site" evidence="5">
    <location>
        <begin position="425"/>
        <end position="427"/>
    </location>
    <ligand>
        <name>FAD</name>
        <dbReference type="ChEBI" id="CHEBI:57692"/>
    </ligand>
</feature>
<dbReference type="InterPro" id="IPR002081">
    <property type="entry name" value="Cryptochrome/DNA_photolyase_1"/>
</dbReference>
<keyword evidence="2 5" id="KW-0285">Flavoprotein</keyword>
<evidence type="ECO:0000256" key="8">
    <source>
        <dbReference type="SAM" id="MobiDB-lite"/>
    </source>
</evidence>
<dbReference type="InterPro" id="IPR005101">
    <property type="entry name" value="Cryptochr/Photolyase_FAD-bd"/>
</dbReference>
<feature type="binding site" evidence="5">
    <location>
        <begin position="326"/>
        <end position="333"/>
    </location>
    <ligand>
        <name>FAD</name>
        <dbReference type="ChEBI" id="CHEBI:57692"/>
    </ligand>
</feature>
<feature type="transmembrane region" description="Helical" evidence="9">
    <location>
        <begin position="676"/>
        <end position="700"/>
    </location>
</feature>
<feature type="transmembrane region" description="Helical" evidence="9">
    <location>
        <begin position="578"/>
        <end position="601"/>
    </location>
</feature>
<comment type="cofactor">
    <cofactor evidence="5 7">
        <name>FAD</name>
        <dbReference type="ChEBI" id="CHEBI:57692"/>
    </cofactor>
    <text evidence="5 7">Binds 1 FAD per subunit.</text>
</comment>
<dbReference type="SUPFAM" id="SSF52425">
    <property type="entry name" value="Cryptochrome/photolyase, N-terminal domain"/>
    <property type="match status" value="1"/>
</dbReference>
<proteinExistence type="inferred from homology"/>
<evidence type="ECO:0000256" key="1">
    <source>
        <dbReference type="ARBA" id="ARBA00005862"/>
    </source>
</evidence>
<evidence type="ECO:0000313" key="11">
    <source>
        <dbReference type="EMBL" id="TFJ85366.1"/>
    </source>
</evidence>
<feature type="compositionally biased region" description="Low complexity" evidence="8">
    <location>
        <begin position="517"/>
        <end position="527"/>
    </location>
</feature>
<feature type="region of interest" description="Disordered" evidence="8">
    <location>
        <begin position="730"/>
        <end position="750"/>
    </location>
</feature>
<feature type="transmembrane region" description="Helical" evidence="9">
    <location>
        <begin position="613"/>
        <end position="633"/>
    </location>
</feature>
<accession>A0A4D9D1W9</accession>
<dbReference type="SUPFAM" id="SSF48173">
    <property type="entry name" value="Cryptochrome/photolyase FAD-binding domain"/>
    <property type="match status" value="1"/>
</dbReference>
<feature type="domain" description="Photolyase/cryptochrome alpha/beta" evidence="10">
    <location>
        <begin position="16"/>
        <end position="154"/>
    </location>
</feature>
<dbReference type="InterPro" id="IPR036155">
    <property type="entry name" value="Crypto/Photolyase_N_sf"/>
</dbReference>
<dbReference type="Proteomes" id="UP000355283">
    <property type="component" value="Unassembled WGS sequence"/>
</dbReference>
<dbReference type="InterPro" id="IPR006050">
    <property type="entry name" value="DNA_photolyase_N"/>
</dbReference>
<dbReference type="Gene3D" id="1.10.579.10">
    <property type="entry name" value="DNA Cyclobutane Dipyrimidine Photolyase, subunit A, domain 3"/>
    <property type="match status" value="1"/>
</dbReference>
<evidence type="ECO:0000256" key="4">
    <source>
        <dbReference type="ARBA" id="ARBA00022991"/>
    </source>
</evidence>
<sequence>MTNGEGTSSDTSVKKCGLVWYKCTDLRTLDHEPLSLAHAENSHVAHLFCFDPRWFGDAGGPSAPGTLKTGPLRARFLLEAVEDLKIRLGGNIIVKLGKPETEVPRLAKALKVDTVYAHREVTSEEVAVVKGVKEGLSKATEGKSQFRELWGSYLYHIDDVPFQSLKQDMPSVFTQFRKAVESKARVRKYLPKPPSMKPAPPRSTDEENTNALPSPLTLEALGFTREEDLGPVLNYASDTRVDPSSVLMFKGGETAGLARLQEYFWDKDLLQKYKETRNGMLGPDYSSKFSPWLATGSISPRVISAEIRKYERERVENDSTYWLFFELIWRDFFRFSAISFGNAFFKLGGPQGNPRKYPWKRDGALYHSWKEGLTGYPLVDANMRELKTTGFMSNRGRQIVASFLTRDMGLEWRLGAYWFEEVLLDYDPCSNYGNWCYAAGVGSDPREDRYFSLPKQGATYDPEARYIKHWCPELRHIPADILLNPARFDGSHQQYHGGTNPEPSWMHEQAAGEAAGAAAQPYPSAAATSHTHQNQQETTPLRGSAPSSVASSAGRPSKHGAMYRPYLRRQDIRRGCCLSIFLAINAVCVLSALSVAVAEILSIVYHGLSPLGIAIRVYGIVFSIGVVFTELGWTQAVRDTWLLQNWISRGAIYTFVGLLSIKQEVEHEARINIVNAFIYCAGLGLIGLGVLYFVMGVFCLKGVRDRRAADYTILKSQAELEEALRRHGDVGKDDLEDAPSTYQAGGGGGFSRVVV</sequence>
<dbReference type="Pfam" id="PF00875">
    <property type="entry name" value="DNA_photolyase"/>
    <property type="match status" value="1"/>
</dbReference>
<dbReference type="EMBL" id="SDOX01000014">
    <property type="protein sequence ID" value="TFJ85366.1"/>
    <property type="molecule type" value="Genomic_DNA"/>
</dbReference>
<dbReference type="OrthoDB" id="435881at2759"/>
<dbReference type="PROSITE" id="PS51645">
    <property type="entry name" value="PHR_CRY_ALPHA_BETA"/>
    <property type="match status" value="1"/>
</dbReference>
<dbReference type="GO" id="GO:0000719">
    <property type="term" value="P:photoreactive repair"/>
    <property type="evidence" value="ECO:0007669"/>
    <property type="project" value="TreeGrafter"/>
</dbReference>
<evidence type="ECO:0000256" key="3">
    <source>
        <dbReference type="ARBA" id="ARBA00022827"/>
    </source>
</evidence>
<dbReference type="InterPro" id="IPR036134">
    <property type="entry name" value="Crypto/Photolyase_FAD-like_sf"/>
</dbReference>
<name>A0A4D9D1W9_9STRA</name>
<dbReference type="PROSITE" id="PS00394">
    <property type="entry name" value="DNA_PHOTOLYASES_1_1"/>
    <property type="match status" value="1"/>
</dbReference>
<evidence type="ECO:0000256" key="6">
    <source>
        <dbReference type="PIRSR" id="PIRSR602081-2"/>
    </source>
</evidence>
<dbReference type="NCBIfam" id="TIGR02765">
    <property type="entry name" value="crypto_DASH"/>
    <property type="match status" value="1"/>
</dbReference>
<comment type="similarity">
    <text evidence="1 7">Belongs to the DNA photolyase class-1 family.</text>
</comment>
<evidence type="ECO:0000259" key="10">
    <source>
        <dbReference type="PROSITE" id="PS51645"/>
    </source>
</evidence>
<dbReference type="GO" id="GO:0071949">
    <property type="term" value="F:FAD binding"/>
    <property type="evidence" value="ECO:0007669"/>
    <property type="project" value="TreeGrafter"/>
</dbReference>
<feature type="binding site" evidence="5">
    <location>
        <position position="273"/>
    </location>
    <ligand>
        <name>FAD</name>
        <dbReference type="ChEBI" id="CHEBI:57692"/>
    </ligand>
</feature>
<dbReference type="AlphaFoldDB" id="A0A4D9D1W9"/>
<feature type="binding site" evidence="5">
    <location>
        <begin position="286"/>
        <end position="290"/>
    </location>
    <ligand>
        <name>FAD</name>
        <dbReference type="ChEBI" id="CHEBI:57692"/>
    </ligand>
</feature>
<comment type="caution">
    <text evidence="11">The sequence shown here is derived from an EMBL/GenBank/DDBJ whole genome shotgun (WGS) entry which is preliminary data.</text>
</comment>
<organism evidence="11 12">
    <name type="scientific">Nannochloropsis salina CCMP1776</name>
    <dbReference type="NCBI Taxonomy" id="1027361"/>
    <lineage>
        <taxon>Eukaryota</taxon>
        <taxon>Sar</taxon>
        <taxon>Stramenopiles</taxon>
        <taxon>Ochrophyta</taxon>
        <taxon>Eustigmatophyceae</taxon>
        <taxon>Eustigmatales</taxon>
        <taxon>Monodopsidaceae</taxon>
        <taxon>Microchloropsis</taxon>
        <taxon>Microchloropsis salina</taxon>
    </lineage>
</organism>
<dbReference type="PANTHER" id="PTHR11455">
    <property type="entry name" value="CRYPTOCHROME"/>
    <property type="match status" value="1"/>
</dbReference>
<gene>
    <name evidence="11" type="ORF">NSK_003325</name>
</gene>
<dbReference type="InterPro" id="IPR014729">
    <property type="entry name" value="Rossmann-like_a/b/a_fold"/>
</dbReference>
<dbReference type="InterPro" id="IPR014133">
    <property type="entry name" value="Cry_DASH"/>
</dbReference>
<feature type="site" description="Electron transfer via tryptophanyl radical" evidence="6">
    <location>
        <position position="412"/>
    </location>
</feature>
<evidence type="ECO:0000256" key="9">
    <source>
        <dbReference type="SAM" id="Phobius"/>
    </source>
</evidence>
<dbReference type="Gene3D" id="3.40.50.620">
    <property type="entry name" value="HUPs"/>
    <property type="match status" value="1"/>
</dbReference>
<dbReference type="InterPro" id="IPR018394">
    <property type="entry name" value="DNA_photolyase_1_CS_C"/>
</dbReference>
<dbReference type="GO" id="GO:0003904">
    <property type="term" value="F:deoxyribodipyrimidine photo-lyase activity"/>
    <property type="evidence" value="ECO:0007669"/>
    <property type="project" value="TreeGrafter"/>
</dbReference>
<keyword evidence="12" id="KW-1185">Reference proteome</keyword>